<feature type="non-terminal residue" evidence="3">
    <location>
        <position position="1"/>
    </location>
</feature>
<organism evidence="3 4">
    <name type="scientific">Nyctiprogne leucopyga</name>
    <dbReference type="NCBI Taxonomy" id="382315"/>
    <lineage>
        <taxon>Eukaryota</taxon>
        <taxon>Metazoa</taxon>
        <taxon>Chordata</taxon>
        <taxon>Craniata</taxon>
        <taxon>Vertebrata</taxon>
        <taxon>Euteleostomi</taxon>
        <taxon>Archelosauria</taxon>
        <taxon>Archosauria</taxon>
        <taxon>Dinosauria</taxon>
        <taxon>Saurischia</taxon>
        <taxon>Theropoda</taxon>
        <taxon>Coelurosauria</taxon>
        <taxon>Aves</taxon>
        <taxon>Neognathae</taxon>
        <taxon>Neoaves</taxon>
        <taxon>Strisores</taxon>
        <taxon>Caprimulgiformes</taxon>
        <taxon>Caprimulgidae</taxon>
        <taxon>Chordeilinae</taxon>
        <taxon>Nyctiprogne</taxon>
    </lineage>
</organism>
<keyword evidence="1" id="KW-0479">Metal-binding</keyword>
<reference evidence="3 4" key="1">
    <citation type="submission" date="2019-09" db="EMBL/GenBank/DDBJ databases">
        <title>Bird 10,000 Genomes (B10K) Project - Family phase.</title>
        <authorList>
            <person name="Zhang G."/>
        </authorList>
    </citation>
    <scope>NUCLEOTIDE SEQUENCE [LARGE SCALE GENOMIC DNA]</scope>
    <source>
        <strain evidence="3">B10K-DU-005-01</strain>
    </source>
</reference>
<gene>
    <name evidence="3" type="primary">Ervk5</name>
    <name evidence="3" type="ORF">NYCLEU_R14577</name>
</gene>
<dbReference type="GO" id="GO:0008270">
    <property type="term" value="F:zinc ion binding"/>
    <property type="evidence" value="ECO:0007669"/>
    <property type="project" value="UniProtKB-KW"/>
</dbReference>
<dbReference type="InterPro" id="IPR036875">
    <property type="entry name" value="Znf_CCHC_sf"/>
</dbReference>
<proteinExistence type="predicted"/>
<keyword evidence="4" id="KW-1185">Reference proteome</keyword>
<dbReference type="SUPFAM" id="SSF57756">
    <property type="entry name" value="Retrovirus zinc finger-like domains"/>
    <property type="match status" value="2"/>
</dbReference>
<protein>
    <submittedName>
        <fullName evidence="3">GAK5 protein</fullName>
    </submittedName>
</protein>
<dbReference type="Pfam" id="PF14787">
    <property type="entry name" value="zf-CCHC_5"/>
    <property type="match status" value="1"/>
</dbReference>
<comment type="caution">
    <text evidence="3">The sequence shown here is derived from an EMBL/GenBank/DDBJ whole genome shotgun (WGS) entry which is preliminary data.</text>
</comment>
<dbReference type="AlphaFoldDB" id="A0A7L4CR58"/>
<dbReference type="SMART" id="SM00343">
    <property type="entry name" value="ZnF_C2HC"/>
    <property type="match status" value="2"/>
</dbReference>
<dbReference type="Pfam" id="PF19317">
    <property type="entry name" value="Gag_p24_C"/>
    <property type="match status" value="1"/>
</dbReference>
<dbReference type="GO" id="GO:0003676">
    <property type="term" value="F:nucleic acid binding"/>
    <property type="evidence" value="ECO:0007669"/>
    <property type="project" value="InterPro"/>
</dbReference>
<feature type="domain" description="CCHC-type" evidence="2">
    <location>
        <begin position="72"/>
        <end position="88"/>
    </location>
</feature>
<sequence>VDNAEAAKVLLFQLAFENANSDCQAVLLPIKGKATDVEQYIKLCQNVGTETHKASMLAATLSQLQVNKNAIKCFNRGQEGHISKDCPKKRQQPKKNKCPTQLCPRCQKGYHWSNHCKSKYDKFGQPLLGNGMRGTQPGVPQTNRVWNTSQI</sequence>
<name>A0A7L4CR58_9AVES</name>
<dbReference type="PANTHER" id="PTHR40389">
    <property type="entry name" value="ENDOGENOUS RETROVIRUS GROUP K MEMBER 24 GAG POLYPROTEIN-RELATED"/>
    <property type="match status" value="1"/>
</dbReference>
<dbReference type="Gene3D" id="4.10.60.10">
    <property type="entry name" value="Zinc finger, CCHC-type"/>
    <property type="match status" value="1"/>
</dbReference>
<dbReference type="PANTHER" id="PTHR40389:SF3">
    <property type="entry name" value="IGE-BINDING PROTEIN"/>
    <property type="match status" value="1"/>
</dbReference>
<evidence type="ECO:0000256" key="1">
    <source>
        <dbReference type="PROSITE-ProRule" id="PRU00047"/>
    </source>
</evidence>
<dbReference type="InterPro" id="IPR045345">
    <property type="entry name" value="Gag_p24_C"/>
</dbReference>
<keyword evidence="1" id="KW-0863">Zinc-finger</keyword>
<dbReference type="SUPFAM" id="SSF47353">
    <property type="entry name" value="Retrovirus capsid dimerization domain-like"/>
    <property type="match status" value="1"/>
</dbReference>
<dbReference type="InterPro" id="IPR001878">
    <property type="entry name" value="Znf_CCHC"/>
</dbReference>
<dbReference type="Pfam" id="PF00098">
    <property type="entry name" value="zf-CCHC"/>
    <property type="match status" value="1"/>
</dbReference>
<dbReference type="InterPro" id="IPR008916">
    <property type="entry name" value="Retrov_capsid_C"/>
</dbReference>
<evidence type="ECO:0000313" key="4">
    <source>
        <dbReference type="Proteomes" id="UP000551823"/>
    </source>
</evidence>
<dbReference type="EMBL" id="VZZU01009023">
    <property type="protein sequence ID" value="NXW52208.1"/>
    <property type="molecule type" value="Genomic_DNA"/>
</dbReference>
<dbReference type="PROSITE" id="PS50158">
    <property type="entry name" value="ZF_CCHC"/>
    <property type="match status" value="1"/>
</dbReference>
<feature type="non-terminal residue" evidence="3">
    <location>
        <position position="151"/>
    </location>
</feature>
<dbReference type="InterPro" id="IPR050195">
    <property type="entry name" value="Primate_lentivir_Gag_pol-like"/>
</dbReference>
<accession>A0A7L4CR58</accession>
<dbReference type="Gene3D" id="1.10.1200.30">
    <property type="match status" value="1"/>
</dbReference>
<keyword evidence="1" id="KW-0862">Zinc</keyword>
<evidence type="ECO:0000313" key="3">
    <source>
        <dbReference type="EMBL" id="NXW52208.1"/>
    </source>
</evidence>
<evidence type="ECO:0000259" key="2">
    <source>
        <dbReference type="PROSITE" id="PS50158"/>
    </source>
</evidence>
<dbReference type="Proteomes" id="UP000551823">
    <property type="component" value="Unassembled WGS sequence"/>
</dbReference>